<dbReference type="InterPro" id="IPR001245">
    <property type="entry name" value="Ser-Thr/Tyr_kinase_cat_dom"/>
</dbReference>
<evidence type="ECO:0000313" key="3">
    <source>
        <dbReference type="Proteomes" id="UP001281761"/>
    </source>
</evidence>
<feature type="domain" description="Protein kinase" evidence="1">
    <location>
        <begin position="1"/>
        <end position="189"/>
    </location>
</feature>
<evidence type="ECO:0000259" key="1">
    <source>
        <dbReference type="PROSITE" id="PS50011"/>
    </source>
</evidence>
<dbReference type="PROSITE" id="PS50011">
    <property type="entry name" value="PROTEIN_KINASE_DOM"/>
    <property type="match status" value="1"/>
</dbReference>
<dbReference type="InterPro" id="IPR050167">
    <property type="entry name" value="Ser_Thr_protein_kinase"/>
</dbReference>
<reference evidence="2 3" key="1">
    <citation type="journal article" date="2022" name="bioRxiv">
        <title>Genomics of Preaxostyla Flagellates Illuminates Evolutionary Transitions and the Path Towards Mitochondrial Loss.</title>
        <authorList>
            <person name="Novak L.V.F."/>
            <person name="Treitli S.C."/>
            <person name="Pyrih J."/>
            <person name="Halakuc P."/>
            <person name="Pipaliya S.V."/>
            <person name="Vacek V."/>
            <person name="Brzon O."/>
            <person name="Soukal P."/>
            <person name="Eme L."/>
            <person name="Dacks J.B."/>
            <person name="Karnkowska A."/>
            <person name="Elias M."/>
            <person name="Hampl V."/>
        </authorList>
    </citation>
    <scope>NUCLEOTIDE SEQUENCE [LARGE SCALE GENOMIC DNA]</scope>
    <source>
        <strain evidence="2">NAU3</strain>
        <tissue evidence="2">Gut</tissue>
    </source>
</reference>
<dbReference type="InterPro" id="IPR000719">
    <property type="entry name" value="Prot_kinase_dom"/>
</dbReference>
<dbReference type="Pfam" id="PF07714">
    <property type="entry name" value="PK_Tyr_Ser-Thr"/>
    <property type="match status" value="1"/>
</dbReference>
<accession>A0ABQ9XS51</accession>
<comment type="caution">
    <text evidence="2">The sequence shown here is derived from an EMBL/GenBank/DDBJ whole genome shotgun (WGS) entry which is preliminary data.</text>
</comment>
<keyword evidence="3" id="KW-1185">Reference proteome</keyword>
<dbReference type="EMBL" id="JARBJD010000085">
    <property type="protein sequence ID" value="KAK2953889.1"/>
    <property type="molecule type" value="Genomic_DNA"/>
</dbReference>
<gene>
    <name evidence="2" type="ORF">BLNAU_11149</name>
</gene>
<organism evidence="2 3">
    <name type="scientific">Blattamonas nauphoetae</name>
    <dbReference type="NCBI Taxonomy" id="2049346"/>
    <lineage>
        <taxon>Eukaryota</taxon>
        <taxon>Metamonada</taxon>
        <taxon>Preaxostyla</taxon>
        <taxon>Oxymonadida</taxon>
        <taxon>Blattamonas</taxon>
    </lineage>
</organism>
<name>A0ABQ9XS51_9EUKA</name>
<dbReference type="Gene3D" id="1.10.510.10">
    <property type="entry name" value="Transferase(Phosphotransferase) domain 1"/>
    <property type="match status" value="1"/>
</dbReference>
<sequence length="207" mass="22568">MYEESEGQKTPSSCRGEENMSALKIAEIGSAIARGLVSLAEMKVIADILTRLSTHWVLFDTNDRVSLKTRETQNVLGESGIGEGGMKISEAGQRWMAPEVLQENWKQTKENADHGAVFSLGLVLWEIETGVVPFGEVDGATAQRRLASDEKPLMEKVSESMEAIILPCLSLDPSQRPALKTVLSQLDELNSVPQPSNENEGNAMPTV</sequence>
<protein>
    <recommendedName>
        <fullName evidence="1">Protein kinase domain-containing protein</fullName>
    </recommendedName>
</protein>
<evidence type="ECO:0000313" key="2">
    <source>
        <dbReference type="EMBL" id="KAK2953889.1"/>
    </source>
</evidence>
<dbReference type="SUPFAM" id="SSF56112">
    <property type="entry name" value="Protein kinase-like (PK-like)"/>
    <property type="match status" value="1"/>
</dbReference>
<proteinExistence type="predicted"/>
<dbReference type="Proteomes" id="UP001281761">
    <property type="component" value="Unassembled WGS sequence"/>
</dbReference>
<dbReference type="PANTHER" id="PTHR23257">
    <property type="entry name" value="SERINE-THREONINE PROTEIN KINASE"/>
    <property type="match status" value="1"/>
</dbReference>
<dbReference type="InterPro" id="IPR011009">
    <property type="entry name" value="Kinase-like_dom_sf"/>
</dbReference>